<dbReference type="InParanoid" id="A0A0H2RXU7"/>
<organism evidence="6 7">
    <name type="scientific">Schizopora paradoxa</name>
    <dbReference type="NCBI Taxonomy" id="27342"/>
    <lineage>
        <taxon>Eukaryota</taxon>
        <taxon>Fungi</taxon>
        <taxon>Dikarya</taxon>
        <taxon>Basidiomycota</taxon>
        <taxon>Agaricomycotina</taxon>
        <taxon>Agaricomycetes</taxon>
        <taxon>Hymenochaetales</taxon>
        <taxon>Schizoporaceae</taxon>
        <taxon>Schizopora</taxon>
    </lineage>
</organism>
<dbReference type="SUPFAM" id="SSF140996">
    <property type="entry name" value="Hermes dimerisation domain"/>
    <property type="match status" value="1"/>
</dbReference>
<dbReference type="OrthoDB" id="2740733at2759"/>
<proteinExistence type="predicted"/>
<evidence type="ECO:0000313" key="7">
    <source>
        <dbReference type="Proteomes" id="UP000053477"/>
    </source>
</evidence>
<dbReference type="Proteomes" id="UP000053477">
    <property type="component" value="Unassembled WGS sequence"/>
</dbReference>
<dbReference type="GO" id="GO:0008270">
    <property type="term" value="F:zinc ion binding"/>
    <property type="evidence" value="ECO:0007669"/>
    <property type="project" value="UniProtKB-KW"/>
</dbReference>
<feature type="non-terminal residue" evidence="6">
    <location>
        <position position="1"/>
    </location>
</feature>
<dbReference type="InterPro" id="IPR052035">
    <property type="entry name" value="ZnF_BED_domain_contain"/>
</dbReference>
<dbReference type="AlphaFoldDB" id="A0A0H2RXU7"/>
<accession>A0A0H2RXU7</accession>
<keyword evidence="2" id="KW-0479">Metal-binding</keyword>
<feature type="non-terminal residue" evidence="6">
    <location>
        <position position="172"/>
    </location>
</feature>
<evidence type="ECO:0000313" key="6">
    <source>
        <dbReference type="EMBL" id="KLO09606.1"/>
    </source>
</evidence>
<evidence type="ECO:0000256" key="3">
    <source>
        <dbReference type="ARBA" id="ARBA00022771"/>
    </source>
</evidence>
<dbReference type="PANTHER" id="PTHR46481:SF10">
    <property type="entry name" value="ZINC FINGER BED DOMAIN-CONTAINING PROTEIN 39"/>
    <property type="match status" value="1"/>
</dbReference>
<keyword evidence="3" id="KW-0863">Zinc-finger</keyword>
<protein>
    <submittedName>
        <fullName evidence="6">Uncharacterized protein</fullName>
    </submittedName>
</protein>
<dbReference type="GO" id="GO:0005634">
    <property type="term" value="C:nucleus"/>
    <property type="evidence" value="ECO:0007669"/>
    <property type="project" value="UniProtKB-SubCell"/>
</dbReference>
<dbReference type="PANTHER" id="PTHR46481">
    <property type="entry name" value="ZINC FINGER BED DOMAIN-CONTAINING PROTEIN 4"/>
    <property type="match status" value="1"/>
</dbReference>
<evidence type="ECO:0000256" key="1">
    <source>
        <dbReference type="ARBA" id="ARBA00004123"/>
    </source>
</evidence>
<evidence type="ECO:0000256" key="2">
    <source>
        <dbReference type="ARBA" id="ARBA00022723"/>
    </source>
</evidence>
<evidence type="ECO:0000256" key="5">
    <source>
        <dbReference type="ARBA" id="ARBA00023242"/>
    </source>
</evidence>
<comment type="subcellular location">
    <subcellularLocation>
        <location evidence="1">Nucleus</location>
    </subcellularLocation>
</comment>
<name>A0A0H2RXU7_9AGAM</name>
<keyword evidence="5" id="KW-0539">Nucleus</keyword>
<reference evidence="6 7" key="1">
    <citation type="submission" date="2015-04" db="EMBL/GenBank/DDBJ databases">
        <title>Complete genome sequence of Schizopora paradoxa KUC8140, a cosmopolitan wood degrader in East Asia.</title>
        <authorList>
            <consortium name="DOE Joint Genome Institute"/>
            <person name="Min B."/>
            <person name="Park H."/>
            <person name="Jang Y."/>
            <person name="Kim J.-J."/>
            <person name="Kim K.H."/>
            <person name="Pangilinan J."/>
            <person name="Lipzen A."/>
            <person name="Riley R."/>
            <person name="Grigoriev I.V."/>
            <person name="Spatafora J.W."/>
            <person name="Choi I.-G."/>
        </authorList>
    </citation>
    <scope>NUCLEOTIDE SEQUENCE [LARGE SCALE GENOMIC DNA]</scope>
    <source>
        <strain evidence="6 7">KUC8140</strain>
    </source>
</reference>
<sequence>SEYYGHFLTPEIFVEKGVKKYRFICKVHPSVKVVRAQHDNSTSNLKVHGIKCSPLKKGTVEEFVPGAKYSKACLRFKLMRWIVRVHRPYAIVEDEDLLDMFRMLYAKVEVPSARTISRDVIEVFEMSKQNLINKLKVKFQQTVFQAYPGKVHIGLDGWTSPNIISFLGIVVY</sequence>
<keyword evidence="7" id="KW-1185">Reference proteome</keyword>
<dbReference type="EMBL" id="KQ086051">
    <property type="protein sequence ID" value="KLO09606.1"/>
    <property type="molecule type" value="Genomic_DNA"/>
</dbReference>
<keyword evidence="4" id="KW-0862">Zinc</keyword>
<dbReference type="STRING" id="27342.A0A0H2RXU7"/>
<evidence type="ECO:0000256" key="4">
    <source>
        <dbReference type="ARBA" id="ARBA00022833"/>
    </source>
</evidence>
<gene>
    <name evidence="6" type="ORF">SCHPADRAFT_811236</name>
</gene>